<dbReference type="Proteomes" id="UP000029846">
    <property type="component" value="Unassembled WGS sequence"/>
</dbReference>
<dbReference type="EMBL" id="JRKN01000007">
    <property type="protein sequence ID" value="KGJ05185.1"/>
    <property type="molecule type" value="Genomic_DNA"/>
</dbReference>
<evidence type="ECO:0000313" key="5">
    <source>
        <dbReference type="Proteomes" id="UP000182312"/>
    </source>
</evidence>
<evidence type="ECO:0000259" key="1">
    <source>
        <dbReference type="Pfam" id="PF07179"/>
    </source>
</evidence>
<proteinExistence type="predicted"/>
<reference evidence="3 5" key="3">
    <citation type="submission" date="2016-10" db="EMBL/GenBank/DDBJ databases">
        <authorList>
            <person name="de Groot N.N."/>
        </authorList>
    </citation>
    <scope>NUCLEOTIDE SEQUENCE [LARGE SCALE GENOMIC DNA]</scope>
    <source>
        <strain evidence="3 5">CGMCC 1.6117</strain>
    </source>
</reference>
<dbReference type="STRING" id="376733.SAMN04487972_10376"/>
<accession>A0A099F3C4</accession>
<dbReference type="RefSeq" id="WP_036740054.1">
    <property type="nucleotide sequence ID" value="NZ_FOJO01000003.1"/>
</dbReference>
<evidence type="ECO:0000313" key="3">
    <source>
        <dbReference type="EMBL" id="SFA43679.1"/>
    </source>
</evidence>
<dbReference type="Pfam" id="PF07179">
    <property type="entry name" value="SseB"/>
    <property type="match status" value="1"/>
</dbReference>
<organism evidence="2 4">
    <name type="scientific">Paracoccus halophilus</name>
    <dbReference type="NCBI Taxonomy" id="376733"/>
    <lineage>
        <taxon>Bacteria</taxon>
        <taxon>Pseudomonadati</taxon>
        <taxon>Pseudomonadota</taxon>
        <taxon>Alphaproteobacteria</taxon>
        <taxon>Rhodobacterales</taxon>
        <taxon>Paracoccaceae</taxon>
        <taxon>Paracoccus</taxon>
    </lineage>
</organism>
<sequence>MTPLDEICHPPFHEADAAARARILSRLADTELFAALTGEPTGNQVELQSFDLPEGKFALACDREERLAGFIGGPVAHLALPGRVLAAELAREGQGLLVNPGHVSQLLLDAGMLRWLVEALAARPSQTGTEAARSLSAPRPEAVMLLAEPVAQRLGDMAGLVERAGLVLAEWPDGCSNHALILRGVDPAHEGAVAKAFAELLAFLPQVPGGIDIGFSTRDLPASALILEVPALTAPAEPAPRDPNAPPRLR</sequence>
<reference evidence="2 4" key="2">
    <citation type="submission" date="2014-10" db="EMBL/GenBank/DDBJ databases">
        <title>Paracoccus sanguinis sp. nov., isolated from clinical specimens of New York State patients.</title>
        <authorList>
            <person name="Mingle L.A."/>
            <person name="Cole J.A."/>
            <person name="Lapierre P."/>
            <person name="Musser K.A."/>
        </authorList>
    </citation>
    <scope>NUCLEOTIDE SEQUENCE [LARGE SCALE GENOMIC DNA]</scope>
    <source>
        <strain evidence="2 4">JCM 14014</strain>
    </source>
</reference>
<dbReference type="AlphaFoldDB" id="A0A099F3C4"/>
<evidence type="ECO:0000313" key="4">
    <source>
        <dbReference type="Proteomes" id="UP000029846"/>
    </source>
</evidence>
<dbReference type="EMBL" id="FOJO01000003">
    <property type="protein sequence ID" value="SFA43679.1"/>
    <property type="molecule type" value="Genomic_DNA"/>
</dbReference>
<keyword evidence="4" id="KW-1185">Reference proteome</keyword>
<reference evidence="2 4" key="1">
    <citation type="submission" date="2014-09" db="EMBL/GenBank/DDBJ databases">
        <authorList>
            <person name="McGinnis J.M."/>
            <person name="Wolfgang W.J."/>
        </authorList>
    </citation>
    <scope>NUCLEOTIDE SEQUENCE [LARGE SCALE GENOMIC DNA]</scope>
    <source>
        <strain evidence="2 4">JCM 14014</strain>
    </source>
</reference>
<dbReference type="OrthoDB" id="7831317at2"/>
<name>A0A099F3C4_9RHOB</name>
<dbReference type="Proteomes" id="UP000182312">
    <property type="component" value="Unassembled WGS sequence"/>
</dbReference>
<evidence type="ECO:0000313" key="2">
    <source>
        <dbReference type="EMBL" id="KGJ05185.1"/>
    </source>
</evidence>
<protein>
    <recommendedName>
        <fullName evidence="1">SseB protein N-terminal domain-containing protein</fullName>
    </recommendedName>
</protein>
<dbReference type="eggNOG" id="ENOG502Z7MU">
    <property type="taxonomic scope" value="Bacteria"/>
</dbReference>
<feature type="domain" description="SseB protein N-terminal" evidence="1">
    <location>
        <begin position="15"/>
        <end position="115"/>
    </location>
</feature>
<dbReference type="InterPro" id="IPR009839">
    <property type="entry name" value="SseB_N"/>
</dbReference>
<gene>
    <name evidence="2" type="ORF">IT41_07325</name>
    <name evidence="3" type="ORF">SAMN04487972_10376</name>
</gene>